<evidence type="ECO:0000313" key="4">
    <source>
        <dbReference type="EMBL" id="OAF57179.1"/>
    </source>
</evidence>
<dbReference type="InterPro" id="IPR036291">
    <property type="entry name" value="NAD(P)-bd_dom_sf"/>
</dbReference>
<dbReference type="EMBL" id="KV441401">
    <property type="protein sequence ID" value="OAF57179.1"/>
    <property type="molecule type" value="Genomic_DNA"/>
</dbReference>
<dbReference type="RefSeq" id="XP_024322470.1">
    <property type="nucleotide sequence ID" value="XM_024469642.1"/>
</dbReference>
<dbReference type="eggNOG" id="KOG1502">
    <property type="taxonomic scope" value="Eukaryota"/>
</dbReference>
<accession>A0A177A4I1</accession>
<dbReference type="GO" id="GO:0016616">
    <property type="term" value="F:oxidoreductase activity, acting on the CH-OH group of donors, NAD or NADP as acceptor"/>
    <property type="evidence" value="ECO:0007669"/>
    <property type="project" value="TreeGrafter"/>
</dbReference>
<evidence type="ECO:0000256" key="1">
    <source>
        <dbReference type="ARBA" id="ARBA00023002"/>
    </source>
</evidence>
<sequence length="363" mass="40974">MPHSIQKVFLTGANGFVACHILSDLIKAGYLVTATVRSKTKSQQMLDAHPEWKDIVRFVYISDFTVPGGRQIELYHSHRSPVTFNVEDIQKEIIDPAVQGTTSLLKSVHEYGGQQVKRVVLLSSSAAIVNPMEDTSITETHIARKIGSRQVTAEMAVEQQNPLFGYCAAKTLAEKAAWKFIEDNKTSFDLTVINPDVIIGPMLHNVSTPEKINETNMVTIYNFLDGTTTGVGEWGLPFYHFVWLRLFLIGISWNQALTDGRLMCETSPEHMFCLWTAPQHQRVGLVLAVITPQLVVNIIRKNFPELKSRVPEGNPSQIVPDGINLSRWNNEKSYQVLEKDWTLETSVVDTVNDILKREKEWQK</sequence>
<dbReference type="GeneID" id="36289098"/>
<dbReference type="PANTHER" id="PTHR10366:SF814">
    <property type="entry name" value="NAD-DEPENDENT EPIMERASE_DEHYDRATASE DOMAIN-CONTAINING PROTEIN"/>
    <property type="match status" value="1"/>
</dbReference>
<dbReference type="Pfam" id="PF01370">
    <property type="entry name" value="Epimerase"/>
    <property type="match status" value="1"/>
</dbReference>
<dbReference type="Gene3D" id="3.40.50.720">
    <property type="entry name" value="NAD(P)-binding Rossmann-like Domain"/>
    <property type="match status" value="2"/>
</dbReference>
<gene>
    <name evidence="4" type="ORF">VC83_06036</name>
</gene>
<keyword evidence="1" id="KW-0560">Oxidoreductase</keyword>
<dbReference type="PROSITE" id="PS51257">
    <property type="entry name" value="PROKAR_LIPOPROTEIN"/>
    <property type="match status" value="1"/>
</dbReference>
<protein>
    <recommendedName>
        <fullName evidence="3">NAD-dependent epimerase/dehydratase domain-containing protein</fullName>
    </recommendedName>
</protein>
<organism evidence="4">
    <name type="scientific">Pseudogymnoascus destructans</name>
    <dbReference type="NCBI Taxonomy" id="655981"/>
    <lineage>
        <taxon>Eukaryota</taxon>
        <taxon>Fungi</taxon>
        <taxon>Dikarya</taxon>
        <taxon>Ascomycota</taxon>
        <taxon>Pezizomycotina</taxon>
        <taxon>Leotiomycetes</taxon>
        <taxon>Thelebolales</taxon>
        <taxon>Thelebolaceae</taxon>
        <taxon>Pseudogymnoascus</taxon>
    </lineage>
</organism>
<feature type="domain" description="NAD-dependent epimerase/dehydratase" evidence="3">
    <location>
        <begin position="8"/>
        <end position="202"/>
    </location>
</feature>
<dbReference type="SUPFAM" id="SSF51735">
    <property type="entry name" value="NAD(P)-binding Rossmann-fold domains"/>
    <property type="match status" value="1"/>
</dbReference>
<dbReference type="PANTHER" id="PTHR10366">
    <property type="entry name" value="NAD DEPENDENT EPIMERASE/DEHYDRATASE"/>
    <property type="match status" value="1"/>
</dbReference>
<evidence type="ECO:0000259" key="3">
    <source>
        <dbReference type="Pfam" id="PF01370"/>
    </source>
</evidence>
<dbReference type="InterPro" id="IPR050425">
    <property type="entry name" value="NAD(P)_dehydrat-like"/>
</dbReference>
<dbReference type="VEuPathDB" id="FungiDB:GMDG_06343"/>
<comment type="similarity">
    <text evidence="2">Belongs to the NAD(P)-dependent epimerase/dehydratase family. Dihydroflavonol-4-reductase subfamily.</text>
</comment>
<dbReference type="InterPro" id="IPR001509">
    <property type="entry name" value="Epimerase_deHydtase"/>
</dbReference>
<dbReference type="AlphaFoldDB" id="A0A177A4I1"/>
<dbReference type="OrthoDB" id="1191041at2759"/>
<evidence type="ECO:0000256" key="2">
    <source>
        <dbReference type="ARBA" id="ARBA00023445"/>
    </source>
</evidence>
<proteinExistence type="inferred from homology"/>
<name>A0A177A4I1_9PEZI</name>
<reference evidence="4" key="1">
    <citation type="submission" date="2016-03" db="EMBL/GenBank/DDBJ databases">
        <title>Updated assembly of Pseudogymnoascus destructans, the fungus causing white-nose syndrome of bats.</title>
        <authorList>
            <person name="Palmer J.M."/>
            <person name="Drees K.P."/>
            <person name="Foster J.T."/>
            <person name="Lindner D.L."/>
        </authorList>
    </citation>
    <scope>NUCLEOTIDE SEQUENCE [LARGE SCALE GENOMIC DNA]</scope>
    <source>
        <strain evidence="4">20631-21</strain>
    </source>
</reference>
<dbReference type="Proteomes" id="UP000077154">
    <property type="component" value="Unassembled WGS sequence"/>
</dbReference>